<dbReference type="STRING" id="909626.AQJ91_18060"/>
<dbReference type="RefSeq" id="WP_067022321.1">
    <property type="nucleotide sequence ID" value="NZ_KQ949084.1"/>
</dbReference>
<organism evidence="2 3">
    <name type="scientific">Streptomyces dysideae</name>
    <dbReference type="NCBI Taxonomy" id="909626"/>
    <lineage>
        <taxon>Bacteria</taxon>
        <taxon>Bacillati</taxon>
        <taxon>Actinomycetota</taxon>
        <taxon>Actinomycetes</taxon>
        <taxon>Kitasatosporales</taxon>
        <taxon>Streptomycetaceae</taxon>
        <taxon>Streptomyces</taxon>
    </lineage>
</organism>
<name>A0A101UZF9_9ACTN</name>
<keyword evidence="3" id="KW-1185">Reference proteome</keyword>
<comment type="caution">
    <text evidence="2">The sequence shown here is derived from an EMBL/GenBank/DDBJ whole genome shotgun (WGS) entry which is preliminary data.</text>
</comment>
<dbReference type="AlphaFoldDB" id="A0A101UZF9"/>
<dbReference type="Proteomes" id="UP000053260">
    <property type="component" value="Unassembled WGS sequence"/>
</dbReference>
<feature type="compositionally biased region" description="Pro residues" evidence="1">
    <location>
        <begin position="68"/>
        <end position="94"/>
    </location>
</feature>
<proteinExistence type="predicted"/>
<feature type="region of interest" description="Disordered" evidence="1">
    <location>
        <begin position="53"/>
        <end position="94"/>
    </location>
</feature>
<accession>A0A101UZF9</accession>
<reference evidence="2 3" key="1">
    <citation type="submission" date="2015-10" db="EMBL/GenBank/DDBJ databases">
        <title>Draft genome sequence of Streptomyces sp. RV15, isolated from a marine sponge.</title>
        <authorList>
            <person name="Ruckert C."/>
            <person name="Abdelmohsen U.R."/>
            <person name="Winkler A."/>
            <person name="Hentschel U."/>
            <person name="Kalinowski J."/>
            <person name="Kampfer P."/>
            <person name="Glaeser S."/>
        </authorList>
    </citation>
    <scope>NUCLEOTIDE SEQUENCE [LARGE SCALE GENOMIC DNA]</scope>
    <source>
        <strain evidence="2 3">RV15</strain>
    </source>
</reference>
<evidence type="ECO:0000256" key="1">
    <source>
        <dbReference type="SAM" id="MobiDB-lite"/>
    </source>
</evidence>
<dbReference type="EMBL" id="LMXB01000048">
    <property type="protein sequence ID" value="KUO19725.1"/>
    <property type="molecule type" value="Genomic_DNA"/>
</dbReference>
<evidence type="ECO:0000313" key="2">
    <source>
        <dbReference type="EMBL" id="KUO19725.1"/>
    </source>
</evidence>
<evidence type="ECO:0000313" key="3">
    <source>
        <dbReference type="Proteomes" id="UP000053260"/>
    </source>
</evidence>
<protein>
    <submittedName>
        <fullName evidence="2">Uncharacterized protein</fullName>
    </submittedName>
</protein>
<gene>
    <name evidence="2" type="ORF">AQJ91_18060</name>
</gene>
<dbReference type="OrthoDB" id="4336358at2"/>
<sequence length="105" mass="10932">MSSVAHLIRRYAWLRVPVLLLALLVPGAHSGVPATPVAVAGEAVEYDALETDLRPPSRGAHRAAVPLRPAPLPESAPPAPAGRPPALPPRTPPALPAVRSVVLRC</sequence>